<dbReference type="RefSeq" id="WP_072745831.1">
    <property type="nucleotide sequence ID" value="NZ_FOHL01000002.1"/>
</dbReference>
<dbReference type="Gene3D" id="3.30.300.20">
    <property type="match status" value="1"/>
</dbReference>
<dbReference type="PANTHER" id="PTHR39624">
    <property type="entry name" value="PROTEIN INVOLVED IN RIMO-MEDIATED BETA-METHYLTHIOLATION OF RIBOSOMAL PROTEIN S12 YCAO"/>
    <property type="match status" value="1"/>
</dbReference>
<dbReference type="AlphaFoldDB" id="A0A1M7RXE0"/>
<dbReference type="SUPFAM" id="SSF82784">
    <property type="entry name" value="OsmC-like"/>
    <property type="match status" value="1"/>
</dbReference>
<organism evidence="1 2">
    <name type="scientific">Oceanicella actignis</name>
    <dbReference type="NCBI Taxonomy" id="1189325"/>
    <lineage>
        <taxon>Bacteria</taxon>
        <taxon>Pseudomonadati</taxon>
        <taxon>Pseudomonadota</taxon>
        <taxon>Alphaproteobacteria</taxon>
        <taxon>Rhodobacterales</taxon>
        <taxon>Paracoccaceae</taxon>
        <taxon>Oceanicella</taxon>
    </lineage>
</organism>
<dbReference type="EMBL" id="FRDL01000001">
    <property type="protein sequence ID" value="SHN50702.1"/>
    <property type="molecule type" value="Genomic_DNA"/>
</dbReference>
<dbReference type="PANTHER" id="PTHR39624:SF2">
    <property type="entry name" value="OSMC-LIKE PROTEIN"/>
    <property type="match status" value="1"/>
</dbReference>
<dbReference type="STRING" id="1189325.SAMN04488119_102269"/>
<keyword evidence="2" id="KW-1185">Reference proteome</keyword>
<accession>A0A1M7RXE0</accession>
<dbReference type="SUPFAM" id="SSF53474">
    <property type="entry name" value="alpha/beta-Hydrolases"/>
    <property type="match status" value="1"/>
</dbReference>
<dbReference type="OrthoDB" id="9789573at2"/>
<dbReference type="InterPro" id="IPR029058">
    <property type="entry name" value="AB_hydrolase_fold"/>
</dbReference>
<protein>
    <submittedName>
        <fullName evidence="1">Putative redox protein</fullName>
    </submittedName>
</protein>
<dbReference type="InterPro" id="IPR003718">
    <property type="entry name" value="OsmC/Ohr_fam"/>
</dbReference>
<dbReference type="Gene3D" id="3.40.50.1820">
    <property type="entry name" value="alpha/beta hydrolase"/>
    <property type="match status" value="1"/>
</dbReference>
<gene>
    <name evidence="1" type="ORF">SAMN05216200_101249</name>
</gene>
<evidence type="ECO:0000313" key="2">
    <source>
        <dbReference type="Proteomes" id="UP000184066"/>
    </source>
</evidence>
<dbReference type="Pfam" id="PF02566">
    <property type="entry name" value="OsmC"/>
    <property type="match status" value="1"/>
</dbReference>
<dbReference type="InterPro" id="IPR015946">
    <property type="entry name" value="KH_dom-like_a/b"/>
</dbReference>
<evidence type="ECO:0000313" key="1">
    <source>
        <dbReference type="EMBL" id="SHN50702.1"/>
    </source>
</evidence>
<dbReference type="InterPro" id="IPR036102">
    <property type="entry name" value="OsmC/Ohrsf"/>
</dbReference>
<sequence>MRTQTIRIDAAEAALDLPMEAPRGAALLAHQFAASGADRRIAGALAARGLATLRLDLSAPPTGGGADPAALVARAAQEMAARGLAPGLIAGHGLGGTAAAAAAHRIGSARALALINAFHDGAAVMGPGAPAGLDGPSVDQALRALRRPLLILHAPRDATAAIDNATALFLAARHPKSFLSLDDADHVLSDPRHADDAAEMIAAWAGRRLPPPPARPDEPPAAEGPVLVAEAAPDRFAQHVFAAPDAAFMADEPPSLGGGGRGATPYQLVAAGLGACTSMTIRMYARRKGWPLTHVEVELRHDRIHAGDCADCPEGAGKLDRFRRRIALHGPLDAAQRARLMEIADRCPVHRTLTGRIAIETEQAPPPADEG</sequence>
<proteinExistence type="predicted"/>
<dbReference type="Proteomes" id="UP000184066">
    <property type="component" value="Unassembled WGS sequence"/>
</dbReference>
<reference evidence="1 2" key="1">
    <citation type="submission" date="2016-12" db="EMBL/GenBank/DDBJ databases">
        <authorList>
            <person name="Song W.-J."/>
            <person name="Kurnit D.M."/>
        </authorList>
    </citation>
    <scope>NUCLEOTIDE SEQUENCE [LARGE SCALE GENOMIC DNA]</scope>
    <source>
        <strain evidence="1 2">CGMCC 1.10808</strain>
    </source>
</reference>
<name>A0A1M7RXE0_9RHOB</name>